<dbReference type="Proteomes" id="UP001151760">
    <property type="component" value="Unassembled WGS sequence"/>
</dbReference>
<accession>A0ABQ5J611</accession>
<comment type="caution">
    <text evidence="2">The sequence shown here is derived from an EMBL/GenBank/DDBJ whole genome shotgun (WGS) entry which is preliminary data.</text>
</comment>
<gene>
    <name evidence="2" type="ORF">Tco_1123865</name>
</gene>
<dbReference type="EMBL" id="BQNB010021539">
    <property type="protein sequence ID" value="GJU07435.1"/>
    <property type="molecule type" value="Genomic_DNA"/>
</dbReference>
<keyword evidence="1" id="KW-1133">Transmembrane helix</keyword>
<proteinExistence type="predicted"/>
<keyword evidence="1" id="KW-0472">Membrane</keyword>
<sequence length="104" mass="10883">MPVLPQALQLPDIVCRLFLVGASFTQGTISSIPIGGSISLRFLSAIVLSVFPIGITTLAIDAACAFRAEEIPSVISCWMAAKVMIGVSYVDVLLGGILSTQDNT</sequence>
<feature type="transmembrane region" description="Helical" evidence="1">
    <location>
        <begin position="42"/>
        <end position="66"/>
    </location>
</feature>
<reference evidence="2" key="2">
    <citation type="submission" date="2022-01" db="EMBL/GenBank/DDBJ databases">
        <authorList>
            <person name="Yamashiro T."/>
            <person name="Shiraishi A."/>
            <person name="Satake H."/>
            <person name="Nakayama K."/>
        </authorList>
    </citation>
    <scope>NUCLEOTIDE SEQUENCE</scope>
</reference>
<protein>
    <submittedName>
        <fullName evidence="2">Uncharacterized protein</fullName>
    </submittedName>
</protein>
<feature type="transmembrane region" description="Helical" evidence="1">
    <location>
        <begin position="78"/>
        <end position="98"/>
    </location>
</feature>
<reference evidence="2" key="1">
    <citation type="journal article" date="2022" name="Int. J. Mol. Sci.">
        <title>Draft Genome of Tanacetum Coccineum: Genomic Comparison of Closely Related Tanacetum-Family Plants.</title>
        <authorList>
            <person name="Yamashiro T."/>
            <person name="Shiraishi A."/>
            <person name="Nakayama K."/>
            <person name="Satake H."/>
        </authorList>
    </citation>
    <scope>NUCLEOTIDE SEQUENCE</scope>
</reference>
<evidence type="ECO:0000313" key="2">
    <source>
        <dbReference type="EMBL" id="GJU07435.1"/>
    </source>
</evidence>
<evidence type="ECO:0000256" key="1">
    <source>
        <dbReference type="SAM" id="Phobius"/>
    </source>
</evidence>
<evidence type="ECO:0000313" key="3">
    <source>
        <dbReference type="Proteomes" id="UP001151760"/>
    </source>
</evidence>
<keyword evidence="3" id="KW-1185">Reference proteome</keyword>
<organism evidence="2 3">
    <name type="scientific">Tanacetum coccineum</name>
    <dbReference type="NCBI Taxonomy" id="301880"/>
    <lineage>
        <taxon>Eukaryota</taxon>
        <taxon>Viridiplantae</taxon>
        <taxon>Streptophyta</taxon>
        <taxon>Embryophyta</taxon>
        <taxon>Tracheophyta</taxon>
        <taxon>Spermatophyta</taxon>
        <taxon>Magnoliopsida</taxon>
        <taxon>eudicotyledons</taxon>
        <taxon>Gunneridae</taxon>
        <taxon>Pentapetalae</taxon>
        <taxon>asterids</taxon>
        <taxon>campanulids</taxon>
        <taxon>Asterales</taxon>
        <taxon>Asteraceae</taxon>
        <taxon>Asteroideae</taxon>
        <taxon>Anthemideae</taxon>
        <taxon>Anthemidinae</taxon>
        <taxon>Tanacetum</taxon>
    </lineage>
</organism>
<keyword evidence="1" id="KW-0812">Transmembrane</keyword>
<name>A0ABQ5J611_9ASTR</name>